<dbReference type="PANTHER" id="PTHR43085">
    <property type="entry name" value="HEXOKINASE FAMILY MEMBER"/>
    <property type="match status" value="1"/>
</dbReference>
<organism evidence="5 6">
    <name type="scientific">Paraclostridium ghonii</name>
    <dbReference type="NCBI Taxonomy" id="29358"/>
    <lineage>
        <taxon>Bacteria</taxon>
        <taxon>Bacillati</taxon>
        <taxon>Bacillota</taxon>
        <taxon>Clostridia</taxon>
        <taxon>Peptostreptococcales</taxon>
        <taxon>Peptostreptococcaceae</taxon>
        <taxon>Paraclostridium</taxon>
    </lineage>
</organism>
<name>A0ABU0MXH5_9FIRM</name>
<dbReference type="PRINTS" id="PR00990">
    <property type="entry name" value="RIBOKINASE"/>
</dbReference>
<evidence type="ECO:0000256" key="1">
    <source>
        <dbReference type="ARBA" id="ARBA00010688"/>
    </source>
</evidence>
<dbReference type="SUPFAM" id="SSF53613">
    <property type="entry name" value="Ribokinase-like"/>
    <property type="match status" value="1"/>
</dbReference>
<comment type="caution">
    <text evidence="5">The sequence shown here is derived from an EMBL/GenBank/DDBJ whole genome shotgun (WGS) entry which is preliminary data.</text>
</comment>
<dbReference type="InterPro" id="IPR002139">
    <property type="entry name" value="Ribo/fructo_kinase"/>
</dbReference>
<dbReference type="PROSITE" id="PS00583">
    <property type="entry name" value="PFKB_KINASES_1"/>
    <property type="match status" value="1"/>
</dbReference>
<evidence type="ECO:0000259" key="4">
    <source>
        <dbReference type="Pfam" id="PF00294"/>
    </source>
</evidence>
<evidence type="ECO:0000256" key="3">
    <source>
        <dbReference type="ARBA" id="ARBA00022777"/>
    </source>
</evidence>
<dbReference type="EC" id="2.7.1.4" evidence="5"/>
<gene>
    <name evidence="5" type="ORF">QOZ92_000720</name>
</gene>
<evidence type="ECO:0000256" key="2">
    <source>
        <dbReference type="ARBA" id="ARBA00022679"/>
    </source>
</evidence>
<protein>
    <submittedName>
        <fullName evidence="5">Fructokinase</fullName>
        <ecNumber evidence="5">2.7.1.4</ecNumber>
    </submittedName>
</protein>
<dbReference type="Gene3D" id="3.40.1190.20">
    <property type="match status" value="1"/>
</dbReference>
<dbReference type="InterPro" id="IPR002173">
    <property type="entry name" value="Carboh/pur_kinase_PfkB_CS"/>
</dbReference>
<comment type="similarity">
    <text evidence="1">Belongs to the carbohydrate kinase PfkB family.</text>
</comment>
<dbReference type="RefSeq" id="WP_307503120.1">
    <property type="nucleotide sequence ID" value="NZ_BAAACE010000029.1"/>
</dbReference>
<dbReference type="InterPro" id="IPR029056">
    <property type="entry name" value="Ribokinase-like"/>
</dbReference>
<evidence type="ECO:0000313" key="6">
    <source>
        <dbReference type="Proteomes" id="UP001232584"/>
    </source>
</evidence>
<dbReference type="CDD" id="cd01167">
    <property type="entry name" value="bac_FRK"/>
    <property type="match status" value="1"/>
</dbReference>
<keyword evidence="6" id="KW-1185">Reference proteome</keyword>
<accession>A0ABU0MXH5</accession>
<proteinExistence type="inferred from homology"/>
<dbReference type="InterPro" id="IPR011611">
    <property type="entry name" value="PfkB_dom"/>
</dbReference>
<reference evidence="5 6" key="1">
    <citation type="submission" date="2023-07" db="EMBL/GenBank/DDBJ databases">
        <title>Genomic Encyclopedia of Type Strains, Phase IV (KMG-IV): sequencing the most valuable type-strain genomes for metagenomic binning, comparative biology and taxonomic classification.</title>
        <authorList>
            <person name="Goeker M."/>
        </authorList>
    </citation>
    <scope>NUCLEOTIDE SEQUENCE [LARGE SCALE GENOMIC DNA]</scope>
    <source>
        <strain evidence="5 6">DSM 15049</strain>
    </source>
</reference>
<dbReference type="Pfam" id="PF00294">
    <property type="entry name" value="PfkB"/>
    <property type="match status" value="1"/>
</dbReference>
<keyword evidence="2 5" id="KW-0808">Transferase</keyword>
<sequence length="315" mass="34952">MKKVICIGEALIDFISIDTGKNLLDTSGFIKKAGGAPANVAAAISKLGAQAYFCGTVGDDAFGRFLENTFNKNNINTNLMFKLKDRNTTFAFVSLKEDGDRDFEFARGADEFLSFEMIKNDLDKFDLFHFGSATAFLNGELKNTYYKLKEYALNNNKLISFDANYRDSLFKNDKEMFINCCKDFMKDSDIVKLSEEEAYLISDKDNIGGASDYLINLGCKNLVITLGKEGAMLATKEKQVLIKTKELEMKDATGAGDAFIGAVLAQILNEPSKNIEEIVKYANLVGGITTTKLGALESIPTWDEVKRYLEKSKIC</sequence>
<evidence type="ECO:0000313" key="5">
    <source>
        <dbReference type="EMBL" id="MDQ0555607.1"/>
    </source>
</evidence>
<dbReference type="InterPro" id="IPR050306">
    <property type="entry name" value="PfkB_Carbo_kinase"/>
</dbReference>
<dbReference type="Proteomes" id="UP001232584">
    <property type="component" value="Unassembled WGS sequence"/>
</dbReference>
<keyword evidence="3" id="KW-0418">Kinase</keyword>
<feature type="domain" description="Carbohydrate kinase PfkB" evidence="4">
    <location>
        <begin position="1"/>
        <end position="301"/>
    </location>
</feature>
<dbReference type="EMBL" id="JAUSWG010000002">
    <property type="protein sequence ID" value="MDQ0555607.1"/>
    <property type="molecule type" value="Genomic_DNA"/>
</dbReference>
<dbReference type="PANTHER" id="PTHR43085:SF54">
    <property type="entry name" value="PUTATIVE-RELATED"/>
    <property type="match status" value="1"/>
</dbReference>
<dbReference type="GO" id="GO:0008865">
    <property type="term" value="F:fructokinase activity"/>
    <property type="evidence" value="ECO:0007669"/>
    <property type="project" value="UniProtKB-EC"/>
</dbReference>